<proteinExistence type="predicted"/>
<organism evidence="1 2">
    <name type="scientific">Bacteroides gallinaceum</name>
    <dbReference type="NCBI Taxonomy" id="1462571"/>
    <lineage>
        <taxon>Bacteria</taxon>
        <taxon>Pseudomonadati</taxon>
        <taxon>Bacteroidota</taxon>
        <taxon>Bacteroidia</taxon>
        <taxon>Bacteroidales</taxon>
        <taxon>Bacteroidaceae</taxon>
        <taxon>Bacteroides</taxon>
    </lineage>
</organism>
<dbReference type="Proteomes" id="UP001169458">
    <property type="component" value="Unassembled WGS sequence"/>
</dbReference>
<dbReference type="EMBL" id="JAUDEN010000002">
    <property type="protein sequence ID" value="MDM8324033.1"/>
    <property type="molecule type" value="Genomic_DNA"/>
</dbReference>
<evidence type="ECO:0000313" key="2">
    <source>
        <dbReference type="Proteomes" id="UP001169458"/>
    </source>
</evidence>
<dbReference type="Pfam" id="PF15931">
    <property type="entry name" value="DUF4747"/>
    <property type="match status" value="1"/>
</dbReference>
<name>A0ABT7VCL5_9BACE</name>
<protein>
    <submittedName>
        <fullName evidence="1">DUF4747 family protein</fullName>
    </submittedName>
</protein>
<reference evidence="2" key="1">
    <citation type="submission" date="2023-07" db="EMBL/GenBank/DDBJ databases">
        <title>Identification and characterization of horizontal gene transfer across gut microbiota members of farm animals based on homology search.</title>
        <authorList>
            <person name="Schwarzerova J."/>
            <person name="Nykrynova M."/>
            <person name="Jureckova K."/>
            <person name="Cejkova D."/>
            <person name="Rychlik I."/>
        </authorList>
    </citation>
    <scope>NUCLEOTIDE SEQUENCE [LARGE SCALE GENOMIC DNA]</scope>
    <source>
        <strain evidence="2">109_WCHN</strain>
    </source>
</reference>
<gene>
    <name evidence="1" type="ORF">QUW60_02095</name>
</gene>
<comment type="caution">
    <text evidence="1">The sequence shown here is derived from an EMBL/GenBank/DDBJ whole genome shotgun (WGS) entry which is preliminary data.</text>
</comment>
<keyword evidence="2" id="KW-1185">Reference proteome</keyword>
<dbReference type="RefSeq" id="WP_289558266.1">
    <property type="nucleotide sequence ID" value="NZ_JAUDEN010000002.1"/>
</dbReference>
<evidence type="ECO:0000313" key="1">
    <source>
        <dbReference type="EMBL" id="MDM8324033.1"/>
    </source>
</evidence>
<accession>A0ABT7VCL5</accession>
<dbReference type="InterPro" id="IPR031832">
    <property type="entry name" value="DUF4747"/>
</dbReference>
<sequence>MGKIKTAKRQTIWNVINIKSRGIQTPQTYIHAFECLKEQDPLIQLRGNRHMSIKSMSQGSYIEKEGYTRSILVKLSAYDILDSDKFYNRRSKENVSLYLDPDIVANESEIELIFVPKIHRFAMPKSSKISLKNVLKYFQEALDKTMGANSFDVTIVKDKDVIQRIFSSYAIYSIEADFTYSNRDPSQNFQAVFDQKIREMNPTQFKMNIKGTKDQPLEAPSDGLIEAAANMSESNGYIKARIREQAGGKVTTINTERYPLNMQVNNAGDDIYTATYNELINRFGNEPTEHEQ</sequence>